<dbReference type="Gene3D" id="3.90.180.10">
    <property type="entry name" value="Medium-chain alcohol dehydrogenases, catalytic domain"/>
    <property type="match status" value="1"/>
</dbReference>
<evidence type="ECO:0000256" key="6">
    <source>
        <dbReference type="ARBA" id="ARBA00023027"/>
    </source>
</evidence>
<dbReference type="InterPro" id="IPR013154">
    <property type="entry name" value="ADH-like_N"/>
</dbReference>
<keyword evidence="6" id="KW-0520">NAD</keyword>
<dbReference type="InterPro" id="IPR011032">
    <property type="entry name" value="GroES-like_sf"/>
</dbReference>
<evidence type="ECO:0000256" key="7">
    <source>
        <dbReference type="ARBA" id="ARBA00024843"/>
    </source>
</evidence>
<comment type="pathway">
    <text evidence="8">Carbohydrate degradation; L-arabinose degradation via L-arabinitol; D-xylulose 5-phosphate from L-arabinose (fungal route): step 4/5.</text>
</comment>
<dbReference type="Proteomes" id="UP000078544">
    <property type="component" value="Unassembled WGS sequence"/>
</dbReference>
<dbReference type="PANTHER" id="PTHR43161:SF9">
    <property type="entry name" value="SORBITOL DEHYDROGENASE"/>
    <property type="match status" value="1"/>
</dbReference>
<keyword evidence="5" id="KW-0560">Oxidoreductase</keyword>
<dbReference type="GO" id="GO:0003939">
    <property type="term" value="F:L-iditol 2-dehydrogenase (NAD+) activity"/>
    <property type="evidence" value="ECO:0007669"/>
    <property type="project" value="TreeGrafter"/>
</dbReference>
<dbReference type="InterPro" id="IPR020843">
    <property type="entry name" value="ER"/>
</dbReference>
<accession>A0A166NS69</accession>
<dbReference type="GO" id="GO:0046526">
    <property type="term" value="F:D-xylulose reductase activity"/>
    <property type="evidence" value="ECO:0007669"/>
    <property type="project" value="UniProtKB-EC"/>
</dbReference>
<dbReference type="PROSITE" id="PS00059">
    <property type="entry name" value="ADH_ZINC"/>
    <property type="match status" value="1"/>
</dbReference>
<organism evidence="13 14">
    <name type="scientific">Moelleriella libera RCEF 2490</name>
    <dbReference type="NCBI Taxonomy" id="1081109"/>
    <lineage>
        <taxon>Eukaryota</taxon>
        <taxon>Fungi</taxon>
        <taxon>Dikarya</taxon>
        <taxon>Ascomycota</taxon>
        <taxon>Pezizomycotina</taxon>
        <taxon>Sordariomycetes</taxon>
        <taxon>Hypocreomycetidae</taxon>
        <taxon>Hypocreales</taxon>
        <taxon>Clavicipitaceae</taxon>
        <taxon>Moelleriella</taxon>
    </lineage>
</organism>
<dbReference type="Pfam" id="PF00107">
    <property type="entry name" value="ADH_zinc_N"/>
    <property type="match status" value="1"/>
</dbReference>
<evidence type="ECO:0000256" key="11">
    <source>
        <dbReference type="RuleBase" id="RU361277"/>
    </source>
</evidence>
<evidence type="ECO:0000256" key="8">
    <source>
        <dbReference type="ARBA" id="ARBA00025713"/>
    </source>
</evidence>
<keyword evidence="3 11" id="KW-0479">Metal-binding</keyword>
<dbReference type="GO" id="GO:0006062">
    <property type="term" value="P:sorbitol catabolic process"/>
    <property type="evidence" value="ECO:0007669"/>
    <property type="project" value="TreeGrafter"/>
</dbReference>
<dbReference type="PANTHER" id="PTHR43161">
    <property type="entry name" value="SORBITOL DEHYDROGENASE"/>
    <property type="match status" value="1"/>
</dbReference>
<dbReference type="OrthoDB" id="3941538at2759"/>
<keyword evidence="14" id="KW-1185">Reference proteome</keyword>
<dbReference type="InterPro" id="IPR002328">
    <property type="entry name" value="ADH_Zn_CS"/>
</dbReference>
<evidence type="ECO:0000256" key="4">
    <source>
        <dbReference type="ARBA" id="ARBA00022833"/>
    </source>
</evidence>
<dbReference type="EMBL" id="AZGY01000016">
    <property type="protein sequence ID" value="KZZ92030.1"/>
    <property type="molecule type" value="Genomic_DNA"/>
</dbReference>
<reference evidence="13" key="1">
    <citation type="journal article" date="2016" name="Genome Biol. Evol.">
        <title>Divergent and convergent evolution of fungal pathogenicity.</title>
        <authorList>
            <person name="Shang Y."/>
            <person name="Xiao G."/>
            <person name="Zheng P."/>
            <person name="Cen K."/>
            <person name="Zhan S."/>
            <person name="Wang C."/>
        </authorList>
    </citation>
    <scope>NUCLEOTIDE SEQUENCE [LARGE SCALE GENOMIC DNA]</scope>
    <source>
        <strain evidence="13">RCEF 2490</strain>
    </source>
</reference>
<dbReference type="SMART" id="SM00829">
    <property type="entry name" value="PKS_ER"/>
    <property type="match status" value="1"/>
</dbReference>
<comment type="function">
    <text evidence="7">Xylitol dehydrogenase which catalyzes the conversion of xylitol to D-xylulose. Xylose is a major component of hemicelluloses such as xylan. Most fungi utilize D-xylose via three enzymatic reactions, xylose reductase (XR), xylitol dehydrogenase (XDH), and xylulokinase, to form xylulose 5-phosphate, which enters pentose phosphate pathway.</text>
</comment>
<dbReference type="InterPro" id="IPR013149">
    <property type="entry name" value="ADH-like_C"/>
</dbReference>
<dbReference type="GO" id="GO:0008270">
    <property type="term" value="F:zinc ion binding"/>
    <property type="evidence" value="ECO:0007669"/>
    <property type="project" value="InterPro"/>
</dbReference>
<name>A0A166NS69_9HYPO</name>
<keyword evidence="4 11" id="KW-0862">Zinc</keyword>
<evidence type="ECO:0000256" key="10">
    <source>
        <dbReference type="ARBA" id="ARBA00030139"/>
    </source>
</evidence>
<comment type="similarity">
    <text evidence="2 11">Belongs to the zinc-containing alcohol dehydrogenase family.</text>
</comment>
<gene>
    <name evidence="13" type="ORF">AAL_06240</name>
</gene>
<evidence type="ECO:0000313" key="13">
    <source>
        <dbReference type="EMBL" id="KZZ92030.1"/>
    </source>
</evidence>
<dbReference type="SUPFAM" id="SSF51735">
    <property type="entry name" value="NAD(P)-binding Rossmann-fold domains"/>
    <property type="match status" value="1"/>
</dbReference>
<dbReference type="AlphaFoldDB" id="A0A166NS69"/>
<dbReference type="InterPro" id="IPR036291">
    <property type="entry name" value="NAD(P)-bd_dom_sf"/>
</dbReference>
<dbReference type="InterPro" id="IPR045306">
    <property type="entry name" value="SDH-like"/>
</dbReference>
<dbReference type="EC" id="1.1.1.9" evidence="9"/>
<dbReference type="CDD" id="cd05285">
    <property type="entry name" value="sorbitol_DH"/>
    <property type="match status" value="1"/>
</dbReference>
<evidence type="ECO:0000313" key="14">
    <source>
        <dbReference type="Proteomes" id="UP000078544"/>
    </source>
</evidence>
<protein>
    <recommendedName>
        <fullName evidence="9">D-xylulose reductase</fullName>
        <ecNumber evidence="9">1.1.1.9</ecNumber>
    </recommendedName>
    <alternativeName>
        <fullName evidence="10">Xylitol dehydrogenase A</fullName>
    </alternativeName>
</protein>
<feature type="domain" description="Enoyl reductase (ER)" evidence="12">
    <location>
        <begin position="18"/>
        <end position="377"/>
    </location>
</feature>
<evidence type="ECO:0000256" key="1">
    <source>
        <dbReference type="ARBA" id="ARBA00001947"/>
    </source>
</evidence>
<evidence type="ECO:0000259" key="12">
    <source>
        <dbReference type="SMART" id="SM00829"/>
    </source>
</evidence>
<sequence length="381" mass="40057">MGLTLKNDDTNLSCLLYGAGDARFENRPLPVLNDPHDVLIRIAYVGVCGSDVHFWKHGGVTRRVSETQPIVMGHEASGVIQSVGSGVTRVRPGDRVAIEPGFPCRRCVRCKSGRYNLCGGMRFAADPPRTHGALCRVFKAPEDFVYKIPVSLSLQEAVLVEPLSVAVHGARLASVKPGQTVLVQGAGTIGLLAAAVSRAYGASTVVVTDVNQRKLDFARSFVDCETWLSSSSSSGGGGGGEGEGVTVSEDQATRMLAATTTTTTTTGPGGGFDVVLECTGVDAAIQMGLYAAAPGAVFVQIGMGRHSLLLPLGAMTEKEIVVKTAFRYGAGDYDTALALLEAGKVSVRQMISSIVPFERAVEAWEKTMRGEGVKNLIAGVQ</sequence>
<dbReference type="Pfam" id="PF08240">
    <property type="entry name" value="ADH_N"/>
    <property type="match status" value="1"/>
</dbReference>
<evidence type="ECO:0000256" key="2">
    <source>
        <dbReference type="ARBA" id="ARBA00008072"/>
    </source>
</evidence>
<proteinExistence type="inferred from homology"/>
<evidence type="ECO:0000256" key="5">
    <source>
        <dbReference type="ARBA" id="ARBA00023002"/>
    </source>
</evidence>
<evidence type="ECO:0000256" key="9">
    <source>
        <dbReference type="ARBA" id="ARBA00026119"/>
    </source>
</evidence>
<dbReference type="SUPFAM" id="SSF50129">
    <property type="entry name" value="GroES-like"/>
    <property type="match status" value="1"/>
</dbReference>
<evidence type="ECO:0000256" key="3">
    <source>
        <dbReference type="ARBA" id="ARBA00022723"/>
    </source>
</evidence>
<comment type="cofactor">
    <cofactor evidence="1 11">
        <name>Zn(2+)</name>
        <dbReference type="ChEBI" id="CHEBI:29105"/>
    </cofactor>
</comment>
<dbReference type="Gene3D" id="3.40.50.720">
    <property type="entry name" value="NAD(P)-binding Rossmann-like Domain"/>
    <property type="match status" value="1"/>
</dbReference>
<comment type="caution">
    <text evidence="13">The sequence shown here is derived from an EMBL/GenBank/DDBJ whole genome shotgun (WGS) entry which is preliminary data.</text>
</comment>
<dbReference type="STRING" id="1081109.A0A166NS69"/>